<reference evidence="3 4" key="1">
    <citation type="submission" date="2018-11" db="EMBL/GenBank/DDBJ databases">
        <title>Mesobaculum littorinae gen. nov., sp. nov., isolated from Littorina scabra that represents a novel genus of the order Rhodobacteraceae.</title>
        <authorList>
            <person name="Li F."/>
        </authorList>
    </citation>
    <scope>NUCLEOTIDE SEQUENCE [LARGE SCALE GENOMIC DNA]</scope>
    <source>
        <strain evidence="3 4">M0103</strain>
    </source>
</reference>
<dbReference type="AlphaFoldDB" id="A0A438AL69"/>
<name>A0A438AL69_9RHOB</name>
<dbReference type="EMBL" id="RQXX01000001">
    <property type="protein sequence ID" value="RVV99583.1"/>
    <property type="molecule type" value="Genomic_DNA"/>
</dbReference>
<proteinExistence type="predicted"/>
<dbReference type="InterPro" id="IPR036182">
    <property type="entry name" value="PCuAC_sf"/>
</dbReference>
<dbReference type="OrthoDB" id="9796962at2"/>
<organism evidence="3 4">
    <name type="scientific">Mesobaculum littorinae</name>
    <dbReference type="NCBI Taxonomy" id="2486419"/>
    <lineage>
        <taxon>Bacteria</taxon>
        <taxon>Pseudomonadati</taxon>
        <taxon>Pseudomonadota</taxon>
        <taxon>Alphaproteobacteria</taxon>
        <taxon>Rhodobacterales</taxon>
        <taxon>Roseobacteraceae</taxon>
        <taxon>Mesobaculum</taxon>
    </lineage>
</organism>
<evidence type="ECO:0000256" key="1">
    <source>
        <dbReference type="SAM" id="MobiDB-lite"/>
    </source>
</evidence>
<dbReference type="Gene3D" id="2.60.40.1890">
    <property type="entry name" value="PCu(A)C copper chaperone"/>
    <property type="match status" value="1"/>
</dbReference>
<feature type="region of interest" description="Disordered" evidence="1">
    <location>
        <begin position="170"/>
        <end position="189"/>
    </location>
</feature>
<protein>
    <submittedName>
        <fullName evidence="3">Copper chaperone PCu(A)C</fullName>
    </submittedName>
</protein>
<keyword evidence="4" id="KW-1185">Reference proteome</keyword>
<dbReference type="PANTHER" id="PTHR36302:SF1">
    <property type="entry name" value="COPPER CHAPERONE PCU(A)C"/>
    <property type="match status" value="1"/>
</dbReference>
<evidence type="ECO:0000313" key="3">
    <source>
        <dbReference type="EMBL" id="RVV99583.1"/>
    </source>
</evidence>
<evidence type="ECO:0000313" key="4">
    <source>
        <dbReference type="Proteomes" id="UP000285908"/>
    </source>
</evidence>
<dbReference type="SUPFAM" id="SSF110087">
    <property type="entry name" value="DR1885-like metal-binding protein"/>
    <property type="match status" value="1"/>
</dbReference>
<keyword evidence="2" id="KW-0732">Signal</keyword>
<feature type="chain" id="PRO_5019226553" evidence="2">
    <location>
        <begin position="25"/>
        <end position="189"/>
    </location>
</feature>
<gene>
    <name evidence="3" type="ORF">EKE94_02565</name>
</gene>
<accession>A0A438AL69</accession>
<dbReference type="PANTHER" id="PTHR36302">
    <property type="entry name" value="BLR7088 PROTEIN"/>
    <property type="match status" value="1"/>
</dbReference>
<dbReference type="RefSeq" id="WP_127905025.1">
    <property type="nucleotide sequence ID" value="NZ_RQXX01000001.1"/>
</dbReference>
<sequence length="189" mass="19453">MQRPALFFPSAIAATVLLAVPVAAQDMAVHDAWITEPAPMARALAAYMTLDNAGDAAVTVTGFDAPGFAGVDLHESREVDGVTTMAPVESLEVPAGGTVVLAPGGYHVMLMGPDEMPSLGDDVPLTLTLGDGTSLEVMADVRARPGRGGGGAMGHDAIDHGAMDHDHKDHGTVDHGAMDHGEGEHRTTE</sequence>
<dbReference type="InterPro" id="IPR058248">
    <property type="entry name" value="Lxx211020-like"/>
</dbReference>
<dbReference type="Pfam" id="PF04314">
    <property type="entry name" value="PCuAC"/>
    <property type="match status" value="1"/>
</dbReference>
<dbReference type="InterPro" id="IPR007410">
    <property type="entry name" value="LpqE-like"/>
</dbReference>
<comment type="caution">
    <text evidence="3">The sequence shown here is derived from an EMBL/GenBank/DDBJ whole genome shotgun (WGS) entry which is preliminary data.</text>
</comment>
<feature type="signal peptide" evidence="2">
    <location>
        <begin position="1"/>
        <end position="24"/>
    </location>
</feature>
<dbReference type="Proteomes" id="UP000285908">
    <property type="component" value="Unassembled WGS sequence"/>
</dbReference>
<evidence type="ECO:0000256" key="2">
    <source>
        <dbReference type="SAM" id="SignalP"/>
    </source>
</evidence>